<reference evidence="2 3" key="1">
    <citation type="submission" date="2021-10" db="EMBL/GenBank/DDBJ databases">
        <title>Draft genome of Aestuariibacter halophilus JC2043.</title>
        <authorList>
            <person name="Emsley S.A."/>
            <person name="Pfannmuller K.M."/>
            <person name="Ushijima B."/>
            <person name="Saw J.H."/>
            <person name="Videau P."/>
        </authorList>
    </citation>
    <scope>NUCLEOTIDE SEQUENCE [LARGE SCALE GENOMIC DNA]</scope>
    <source>
        <strain evidence="2 3">JC2043</strain>
    </source>
</reference>
<gene>
    <name evidence="2" type="ORF">LJ739_05235</name>
</gene>
<protein>
    <submittedName>
        <fullName evidence="2">PPC domain-containing protein</fullName>
    </submittedName>
</protein>
<name>A0ABS8G532_9ALTE</name>
<sequence length="231" mass="23943">MASNCAGTGGGGGTGGGTETLANNVAETGLSGAKDAALNYVMNVPANATDLSFTMSGGTGDADMYVRFGSEPTTTTYDCRPYETGNNEVCNFATPSEGTYYVKVLGYSAFSGVELVGSYTEGSTGGGTGGQGATAEVTDISASRNNWNHYTWDVPAGMSQLSVVITGGTGDADLYVRFGSQPTTSSYDCRPYESGNEEVCTFTNPQAGTWHFGVRAYQTYSGVTLQASYQP</sequence>
<dbReference type="Gene3D" id="2.60.120.380">
    <property type="match status" value="2"/>
</dbReference>
<evidence type="ECO:0000259" key="1">
    <source>
        <dbReference type="Pfam" id="PF04151"/>
    </source>
</evidence>
<keyword evidence="3" id="KW-1185">Reference proteome</keyword>
<evidence type="ECO:0000313" key="2">
    <source>
        <dbReference type="EMBL" id="MCC2615640.1"/>
    </source>
</evidence>
<dbReference type="Pfam" id="PF04151">
    <property type="entry name" value="PPC"/>
    <property type="match status" value="2"/>
</dbReference>
<proteinExistence type="predicted"/>
<dbReference type="Proteomes" id="UP001520878">
    <property type="component" value="Unassembled WGS sequence"/>
</dbReference>
<dbReference type="SUPFAM" id="SSF89260">
    <property type="entry name" value="Collagen-binding domain"/>
    <property type="match status" value="1"/>
</dbReference>
<accession>A0ABS8G532</accession>
<feature type="domain" description="Peptidase C-terminal archaeal/bacterial" evidence="1">
    <location>
        <begin position="149"/>
        <end position="216"/>
    </location>
</feature>
<dbReference type="InterPro" id="IPR007280">
    <property type="entry name" value="Peptidase_C_arc/bac"/>
</dbReference>
<comment type="caution">
    <text evidence="2">The sequence shown here is derived from an EMBL/GenBank/DDBJ whole genome shotgun (WGS) entry which is preliminary data.</text>
</comment>
<evidence type="ECO:0000313" key="3">
    <source>
        <dbReference type="Proteomes" id="UP001520878"/>
    </source>
</evidence>
<organism evidence="2 3">
    <name type="scientific">Fluctibacter halophilus</name>
    <dbReference type="NCBI Taxonomy" id="226011"/>
    <lineage>
        <taxon>Bacteria</taxon>
        <taxon>Pseudomonadati</taxon>
        <taxon>Pseudomonadota</taxon>
        <taxon>Gammaproteobacteria</taxon>
        <taxon>Alteromonadales</taxon>
        <taxon>Alteromonadaceae</taxon>
        <taxon>Fluctibacter</taxon>
    </lineage>
</organism>
<feature type="domain" description="Peptidase C-terminal archaeal/bacterial" evidence="1">
    <location>
        <begin position="40"/>
        <end position="104"/>
    </location>
</feature>
<dbReference type="EMBL" id="JAJEWP010000001">
    <property type="protein sequence ID" value="MCC2615640.1"/>
    <property type="molecule type" value="Genomic_DNA"/>
</dbReference>